<name>A0A6A4RDW2_9RHOB</name>
<evidence type="ECO:0000259" key="12">
    <source>
        <dbReference type="SMART" id="SM00079"/>
    </source>
</evidence>
<feature type="transmembrane region" description="Helical" evidence="10">
    <location>
        <begin position="209"/>
        <end position="227"/>
    </location>
</feature>
<keyword evidence="3 10" id="KW-0812">Transmembrane</keyword>
<keyword evidence="5" id="KW-0406">Ion transport</keyword>
<evidence type="ECO:0000256" key="2">
    <source>
        <dbReference type="ARBA" id="ARBA00022448"/>
    </source>
</evidence>
<keyword evidence="7" id="KW-0675">Receptor</keyword>
<protein>
    <submittedName>
        <fullName evidence="13">Transporter substrate-binding domain-containing protein</fullName>
    </submittedName>
</protein>
<reference evidence="13 14" key="1">
    <citation type="submission" date="2019-12" db="EMBL/GenBank/DDBJ databases">
        <authorList>
            <person name="Zhang Y.-J."/>
        </authorList>
    </citation>
    <scope>NUCLEOTIDE SEQUENCE [LARGE SCALE GENOMIC DNA]</scope>
    <source>
        <strain evidence="13 14">H18S-6</strain>
    </source>
</reference>
<dbReference type="AlphaFoldDB" id="A0A6A4RDW2"/>
<dbReference type="Gene3D" id="1.10.287.70">
    <property type="match status" value="1"/>
</dbReference>
<dbReference type="Pfam" id="PF00060">
    <property type="entry name" value="Lig_chan"/>
    <property type="match status" value="1"/>
</dbReference>
<dbReference type="InterPro" id="IPR001638">
    <property type="entry name" value="Solute-binding_3/MltF_N"/>
</dbReference>
<evidence type="ECO:0000256" key="4">
    <source>
        <dbReference type="ARBA" id="ARBA00022989"/>
    </source>
</evidence>
<dbReference type="GO" id="GO:0015276">
    <property type="term" value="F:ligand-gated monoatomic ion channel activity"/>
    <property type="evidence" value="ECO:0007669"/>
    <property type="project" value="InterPro"/>
</dbReference>
<dbReference type="GO" id="GO:0016020">
    <property type="term" value="C:membrane"/>
    <property type="evidence" value="ECO:0007669"/>
    <property type="project" value="UniProtKB-SubCell"/>
</dbReference>
<dbReference type="PANTHER" id="PTHR18966">
    <property type="entry name" value="IONOTROPIC GLUTAMATE RECEPTOR"/>
    <property type="match status" value="1"/>
</dbReference>
<feature type="transmembrane region" description="Helical" evidence="10">
    <location>
        <begin position="144"/>
        <end position="165"/>
    </location>
</feature>
<dbReference type="SMART" id="SM00062">
    <property type="entry name" value="PBPb"/>
    <property type="match status" value="1"/>
</dbReference>
<evidence type="ECO:0000313" key="14">
    <source>
        <dbReference type="Proteomes" id="UP000441586"/>
    </source>
</evidence>
<dbReference type="Pfam" id="PF00497">
    <property type="entry name" value="SBP_bac_3"/>
    <property type="match status" value="1"/>
</dbReference>
<dbReference type="Gene3D" id="3.40.190.10">
    <property type="entry name" value="Periplasmic binding protein-like II"/>
    <property type="match status" value="2"/>
</dbReference>
<dbReference type="Proteomes" id="UP000441586">
    <property type="component" value="Unassembled WGS sequence"/>
</dbReference>
<evidence type="ECO:0000256" key="10">
    <source>
        <dbReference type="SAM" id="Phobius"/>
    </source>
</evidence>
<evidence type="ECO:0000256" key="5">
    <source>
        <dbReference type="ARBA" id="ARBA00023065"/>
    </source>
</evidence>
<comment type="caution">
    <text evidence="13">The sequence shown here is derived from an EMBL/GenBank/DDBJ whole genome shotgun (WGS) entry which is preliminary data.</text>
</comment>
<evidence type="ECO:0000256" key="9">
    <source>
        <dbReference type="ARBA" id="ARBA00023303"/>
    </source>
</evidence>
<evidence type="ECO:0000256" key="7">
    <source>
        <dbReference type="ARBA" id="ARBA00023170"/>
    </source>
</evidence>
<evidence type="ECO:0000256" key="3">
    <source>
        <dbReference type="ARBA" id="ARBA00022692"/>
    </source>
</evidence>
<dbReference type="CDD" id="cd00997">
    <property type="entry name" value="PBP2_GluR0"/>
    <property type="match status" value="1"/>
</dbReference>
<keyword evidence="2" id="KW-0813">Transport</keyword>
<dbReference type="SUPFAM" id="SSF81324">
    <property type="entry name" value="Voltage-gated potassium channels"/>
    <property type="match status" value="1"/>
</dbReference>
<keyword evidence="4 10" id="KW-1133">Transmembrane helix</keyword>
<proteinExistence type="predicted"/>
<dbReference type="InterPro" id="IPR015683">
    <property type="entry name" value="Ionotropic_Glu_rcpt"/>
</dbReference>
<dbReference type="RefSeq" id="WP_158976111.1">
    <property type="nucleotide sequence ID" value="NZ_WSFO01000001.1"/>
</dbReference>
<dbReference type="SMART" id="SM00079">
    <property type="entry name" value="PBPe"/>
    <property type="match status" value="1"/>
</dbReference>
<keyword evidence="8" id="KW-0325">Glycoprotein</keyword>
<accession>A0A6A4RDW2</accession>
<keyword evidence="9" id="KW-0407">Ion channel</keyword>
<organism evidence="13 14">
    <name type="scientific">Parasedimentitalea maritima</name>
    <dbReference type="NCBI Taxonomy" id="2578117"/>
    <lineage>
        <taxon>Bacteria</taxon>
        <taxon>Pseudomonadati</taxon>
        <taxon>Pseudomonadota</taxon>
        <taxon>Alphaproteobacteria</taxon>
        <taxon>Rhodobacterales</taxon>
        <taxon>Paracoccaceae</taxon>
        <taxon>Parasedimentitalea</taxon>
    </lineage>
</organism>
<gene>
    <name evidence="13" type="ORF">GP644_00130</name>
</gene>
<dbReference type="SUPFAM" id="SSF53850">
    <property type="entry name" value="Periplasmic binding protein-like II"/>
    <property type="match status" value="1"/>
</dbReference>
<dbReference type="InterPro" id="IPR001320">
    <property type="entry name" value="Iontro_rcpt_C"/>
</dbReference>
<evidence type="ECO:0000313" key="13">
    <source>
        <dbReference type="EMBL" id="KAE9632226.1"/>
    </source>
</evidence>
<keyword evidence="6 10" id="KW-0472">Membrane</keyword>
<sequence length="363" mass="40305">MVTTYSHDLNGPLLRSIVYFCILLLTWGQPLTAQNLTVATVTRPPFSMIESGGDTGFSMELLEALSKRLNWNYSISRQEGFSDMLDLVRSGQADLAIANISITAARETEMDFSHPIFESGLQMMVQAEDVREPSLLKALLSWDLAAAIGIAFVLLLGGGMLMWGFERRAQPYFDRPLKEAWFPSFWWALNLVVNGGFEERVPRTPIGRMFGVILVVSSLFVVSVFVAKITAVMTVDAINGSVNSVNDLYGKRVGTIHGSTAAGFLDRREIDYNSYDGLTELLDAFETGNIRVVVFDAPILSHYSSHQGSQFGRTVGAVFLKENYGIVFPEGSPLVEDVNRALLALREDGTYDSIYRHWFGSRN</sequence>
<evidence type="ECO:0000256" key="8">
    <source>
        <dbReference type="ARBA" id="ARBA00023180"/>
    </source>
</evidence>
<feature type="domain" description="Ionotropic glutamate receptor C-terminal" evidence="12">
    <location>
        <begin position="35"/>
        <end position="361"/>
    </location>
</feature>
<evidence type="ECO:0000256" key="1">
    <source>
        <dbReference type="ARBA" id="ARBA00004141"/>
    </source>
</evidence>
<evidence type="ECO:0000256" key="6">
    <source>
        <dbReference type="ARBA" id="ARBA00023136"/>
    </source>
</evidence>
<feature type="transmembrane region" description="Helical" evidence="10">
    <location>
        <begin position="12"/>
        <end position="28"/>
    </location>
</feature>
<dbReference type="EMBL" id="WSFO01000001">
    <property type="protein sequence ID" value="KAE9632226.1"/>
    <property type="molecule type" value="Genomic_DNA"/>
</dbReference>
<feature type="domain" description="Solute-binding protein family 3/N-terminal" evidence="11">
    <location>
        <begin position="35"/>
        <end position="362"/>
    </location>
</feature>
<comment type="subcellular location">
    <subcellularLocation>
        <location evidence="1">Membrane</location>
        <topology evidence="1">Multi-pass membrane protein</topology>
    </subcellularLocation>
</comment>
<evidence type="ECO:0000259" key="11">
    <source>
        <dbReference type="SMART" id="SM00062"/>
    </source>
</evidence>